<dbReference type="PROSITE" id="PS50158">
    <property type="entry name" value="ZF_CCHC"/>
    <property type="match status" value="1"/>
</dbReference>
<evidence type="ECO:0000313" key="5">
    <source>
        <dbReference type="Proteomes" id="UP001151760"/>
    </source>
</evidence>
<evidence type="ECO:0000259" key="3">
    <source>
        <dbReference type="PROSITE" id="PS50158"/>
    </source>
</evidence>
<evidence type="ECO:0000256" key="2">
    <source>
        <dbReference type="SAM" id="MobiDB-lite"/>
    </source>
</evidence>
<keyword evidence="1" id="KW-0863">Zinc-finger</keyword>
<dbReference type="Proteomes" id="UP001151760">
    <property type="component" value="Unassembled WGS sequence"/>
</dbReference>
<evidence type="ECO:0000313" key="4">
    <source>
        <dbReference type="EMBL" id="GJS96002.1"/>
    </source>
</evidence>
<gene>
    <name evidence="4" type="ORF">Tco_0802970</name>
</gene>
<dbReference type="Pfam" id="PF00098">
    <property type="entry name" value="zf-CCHC"/>
    <property type="match status" value="1"/>
</dbReference>
<keyword evidence="5" id="KW-1185">Reference proteome</keyword>
<keyword evidence="1" id="KW-0479">Metal-binding</keyword>
<evidence type="ECO:0000256" key="1">
    <source>
        <dbReference type="PROSITE-ProRule" id="PRU00047"/>
    </source>
</evidence>
<name>A0ABQ5A181_9ASTR</name>
<feature type="region of interest" description="Disordered" evidence="2">
    <location>
        <begin position="363"/>
        <end position="445"/>
    </location>
</feature>
<feature type="domain" description="CCHC-type" evidence="3">
    <location>
        <begin position="123"/>
        <end position="137"/>
    </location>
</feature>
<protein>
    <submittedName>
        <fullName evidence="4">Retrovirus-related pol polyprotein from transposon TNT 1-94</fullName>
    </submittedName>
</protein>
<accession>A0ABQ5A181</accession>
<reference evidence="4" key="2">
    <citation type="submission" date="2022-01" db="EMBL/GenBank/DDBJ databases">
        <authorList>
            <person name="Yamashiro T."/>
            <person name="Shiraishi A."/>
            <person name="Satake H."/>
            <person name="Nakayama K."/>
        </authorList>
    </citation>
    <scope>NUCLEOTIDE SEQUENCE</scope>
</reference>
<proteinExistence type="predicted"/>
<reference evidence="4" key="1">
    <citation type="journal article" date="2022" name="Int. J. Mol. Sci.">
        <title>Draft Genome of Tanacetum Coccineum: Genomic Comparison of Closely Related Tanacetum-Family Plants.</title>
        <authorList>
            <person name="Yamashiro T."/>
            <person name="Shiraishi A."/>
            <person name="Nakayama K."/>
            <person name="Satake H."/>
        </authorList>
    </citation>
    <scope>NUCLEOTIDE SEQUENCE</scope>
</reference>
<dbReference type="SUPFAM" id="SSF57756">
    <property type="entry name" value="Retrovirus zinc finger-like domains"/>
    <property type="match status" value="1"/>
</dbReference>
<feature type="compositionally biased region" description="Polar residues" evidence="2">
    <location>
        <begin position="399"/>
        <end position="429"/>
    </location>
</feature>
<dbReference type="Gene3D" id="4.10.60.10">
    <property type="entry name" value="Zinc finger, CCHC-type"/>
    <property type="match status" value="1"/>
</dbReference>
<comment type="caution">
    <text evidence="4">The sequence shown here is derived from an EMBL/GenBank/DDBJ whole genome shotgun (WGS) entry which is preliminary data.</text>
</comment>
<dbReference type="SMART" id="SM00343">
    <property type="entry name" value="ZnF_C2HC"/>
    <property type="match status" value="1"/>
</dbReference>
<dbReference type="InterPro" id="IPR001878">
    <property type="entry name" value="Znf_CCHC"/>
</dbReference>
<sequence>MATMAENVIAVGAENRPSMLEKGMYDSWKTRIWLYIKGKENGEMLIYSTEKGPFQLKKEITISGIDDAPDEKPTIQNGQVTVQNVQRRQSQGYAVNNGKSQAIRTRVINTVREANANQPRSIRCYNCRGEGHMAKQCTAKKRVKDFEWFKVKMLLAQAQEAGVILHKDQKDFLDNRLEEMEDCNDLQLQITSNFKADHVDAYDSDCDDEATSCAIFMASLSPAGSLSGDIVAPTYDSDILFETEYTEHSVFNNDSYYELTSNNNVISYADYIVTIENDVAQYVPPPEQDNAMILSIIEQMKCQVEKCNTVNQETTSVNESLSINELKQLVATLNETSHVTSGDLPDLDSSVCRCPCPFTQSGNENWAPITSHRKNNKPYVDAPKPNKTGVNDTQKHAVKQNTQKTDNTLLPSTGRVSYTDASGSKPRSNTKNDRIQRPLSRSKKNKVEAQLRKFKSCSNKNNYVSDCNANVKNVVVSNNSENVCLSCNKCLCSANHNACVVKYIKDVEKRLRWKPTGRMFNMEGSLCPIIKTTLATIVPLVTRLHTISIPAVTPNAETRMQYSIAKNSLIRARINSCGHLFNPPNFAFVRNSGILEQSFWNFGFLGIT</sequence>
<keyword evidence="1" id="KW-0862">Zinc</keyword>
<organism evidence="4 5">
    <name type="scientific">Tanacetum coccineum</name>
    <dbReference type="NCBI Taxonomy" id="301880"/>
    <lineage>
        <taxon>Eukaryota</taxon>
        <taxon>Viridiplantae</taxon>
        <taxon>Streptophyta</taxon>
        <taxon>Embryophyta</taxon>
        <taxon>Tracheophyta</taxon>
        <taxon>Spermatophyta</taxon>
        <taxon>Magnoliopsida</taxon>
        <taxon>eudicotyledons</taxon>
        <taxon>Gunneridae</taxon>
        <taxon>Pentapetalae</taxon>
        <taxon>asterids</taxon>
        <taxon>campanulids</taxon>
        <taxon>Asterales</taxon>
        <taxon>Asteraceae</taxon>
        <taxon>Asteroideae</taxon>
        <taxon>Anthemideae</taxon>
        <taxon>Anthemidinae</taxon>
        <taxon>Tanacetum</taxon>
    </lineage>
</organism>
<dbReference type="EMBL" id="BQNB010011853">
    <property type="protein sequence ID" value="GJS96002.1"/>
    <property type="molecule type" value="Genomic_DNA"/>
</dbReference>
<dbReference type="InterPro" id="IPR036875">
    <property type="entry name" value="Znf_CCHC_sf"/>
</dbReference>